<name>A0A0A2K6W9_PENIT</name>
<keyword evidence="2" id="KW-1185">Reference proteome</keyword>
<sequence>MLRGCTVPSLPGLRVDSGISVLSTASRFW</sequence>
<dbReference type="AlphaFoldDB" id="A0A0A2K6W9"/>
<evidence type="ECO:0000313" key="2">
    <source>
        <dbReference type="Proteomes" id="UP000030104"/>
    </source>
</evidence>
<dbReference type="EMBL" id="JQGA01001632">
    <property type="protein sequence ID" value="KGO63584.1"/>
    <property type="molecule type" value="Genomic_DNA"/>
</dbReference>
<dbReference type="Proteomes" id="UP000030104">
    <property type="component" value="Unassembled WGS sequence"/>
</dbReference>
<dbReference type="HOGENOM" id="CLU_3410719_0_0_1"/>
<evidence type="ECO:0000313" key="1">
    <source>
        <dbReference type="EMBL" id="KGO63584.1"/>
    </source>
</evidence>
<proteinExistence type="predicted"/>
<protein>
    <submittedName>
        <fullName evidence="1">Uncharacterized protein</fullName>
    </submittedName>
</protein>
<gene>
    <name evidence="1" type="ORF">PITC_049660</name>
</gene>
<organism evidence="1 2">
    <name type="scientific">Penicillium italicum</name>
    <name type="common">Blue mold</name>
    <dbReference type="NCBI Taxonomy" id="40296"/>
    <lineage>
        <taxon>Eukaryota</taxon>
        <taxon>Fungi</taxon>
        <taxon>Dikarya</taxon>
        <taxon>Ascomycota</taxon>
        <taxon>Pezizomycotina</taxon>
        <taxon>Eurotiomycetes</taxon>
        <taxon>Eurotiomycetidae</taxon>
        <taxon>Eurotiales</taxon>
        <taxon>Aspergillaceae</taxon>
        <taxon>Penicillium</taxon>
    </lineage>
</organism>
<comment type="caution">
    <text evidence="1">The sequence shown here is derived from an EMBL/GenBank/DDBJ whole genome shotgun (WGS) entry which is preliminary data.</text>
</comment>
<accession>A0A0A2K6W9</accession>
<reference evidence="1 2" key="1">
    <citation type="journal article" date="2015" name="Mol. Plant Microbe Interact.">
        <title>Genome, transcriptome, and functional analyses of Penicillium expansum provide new insights into secondary metabolism and pathogenicity.</title>
        <authorList>
            <person name="Ballester A.R."/>
            <person name="Marcet-Houben M."/>
            <person name="Levin E."/>
            <person name="Sela N."/>
            <person name="Selma-Lazaro C."/>
            <person name="Carmona L."/>
            <person name="Wisniewski M."/>
            <person name="Droby S."/>
            <person name="Gonzalez-Candelas L."/>
            <person name="Gabaldon T."/>
        </authorList>
    </citation>
    <scope>NUCLEOTIDE SEQUENCE [LARGE SCALE GENOMIC DNA]</scope>
    <source>
        <strain evidence="1 2">PHI-1</strain>
    </source>
</reference>